<dbReference type="RefSeq" id="XP_020997090.1">
    <property type="nucleotide sequence ID" value="XM_021141431.1"/>
</dbReference>
<organism evidence="3 4">
    <name type="scientific">Arachis duranensis</name>
    <name type="common">Wild peanut</name>
    <dbReference type="NCBI Taxonomy" id="130453"/>
    <lineage>
        <taxon>Eukaryota</taxon>
        <taxon>Viridiplantae</taxon>
        <taxon>Streptophyta</taxon>
        <taxon>Embryophyta</taxon>
        <taxon>Tracheophyta</taxon>
        <taxon>Spermatophyta</taxon>
        <taxon>Magnoliopsida</taxon>
        <taxon>eudicotyledons</taxon>
        <taxon>Gunneridae</taxon>
        <taxon>Pentapetalae</taxon>
        <taxon>rosids</taxon>
        <taxon>fabids</taxon>
        <taxon>Fabales</taxon>
        <taxon>Fabaceae</taxon>
        <taxon>Papilionoideae</taxon>
        <taxon>50 kb inversion clade</taxon>
        <taxon>dalbergioids sensu lato</taxon>
        <taxon>Dalbergieae</taxon>
        <taxon>Pterocarpus clade</taxon>
        <taxon>Arachis</taxon>
    </lineage>
</organism>
<evidence type="ECO:0000313" key="4">
    <source>
        <dbReference type="RefSeq" id="XP_020997090.1"/>
    </source>
</evidence>
<dbReference type="Proteomes" id="UP000515211">
    <property type="component" value="Chromosome 4"/>
</dbReference>
<dbReference type="KEGG" id="adu:107483170"/>
<protein>
    <recommendedName>
        <fullName evidence="1">ATP-dependent DNA helicase</fullName>
        <ecNumber evidence="1">5.6.2.3</ecNumber>
    </recommendedName>
</protein>
<keyword evidence="1" id="KW-0347">Helicase</keyword>
<sequence>MTHEQRLVFNEILNAVITDSGGFYFVYGHCGCSKTFIWNGLSSTIRSRRKIILNIASSRIASLLLPGDRTDNSRFSIPITITNESTCNIKHGNLKAELLIQSSLIIWDEAPMLNKMCFETLDRTIRDLMSVTDQHKTHQPFGGKVLKLHTNMRLLMSSSDQHDVEINRFANWILDVGNENIGSAVGDKSEVNIPDDLLITTVDDPLSHLIDFAYPYLL</sequence>
<dbReference type="GO" id="GO:0006281">
    <property type="term" value="P:DNA repair"/>
    <property type="evidence" value="ECO:0007669"/>
    <property type="project" value="UniProtKB-KW"/>
</dbReference>
<reference evidence="3" key="1">
    <citation type="journal article" date="2016" name="Nat. Genet.">
        <title>The genome sequences of Arachis duranensis and Arachis ipaensis, the diploid ancestors of cultivated peanut.</title>
        <authorList>
            <person name="Bertioli D.J."/>
            <person name="Cannon S.B."/>
            <person name="Froenicke L."/>
            <person name="Huang G."/>
            <person name="Farmer A.D."/>
            <person name="Cannon E.K."/>
            <person name="Liu X."/>
            <person name="Gao D."/>
            <person name="Clevenger J."/>
            <person name="Dash S."/>
            <person name="Ren L."/>
            <person name="Moretzsohn M.C."/>
            <person name="Shirasawa K."/>
            <person name="Huang W."/>
            <person name="Vidigal B."/>
            <person name="Abernathy B."/>
            <person name="Chu Y."/>
            <person name="Niederhuth C.E."/>
            <person name="Umale P."/>
            <person name="Araujo A.C."/>
            <person name="Kozik A."/>
            <person name="Kim K.D."/>
            <person name="Burow M.D."/>
            <person name="Varshney R.K."/>
            <person name="Wang X."/>
            <person name="Zhang X."/>
            <person name="Barkley N."/>
            <person name="Guimaraes P.M."/>
            <person name="Isobe S."/>
            <person name="Guo B."/>
            <person name="Liao B."/>
            <person name="Stalker H.T."/>
            <person name="Schmitz R.J."/>
            <person name="Scheffler B.E."/>
            <person name="Leal-Bertioli S.C."/>
            <person name="Xun X."/>
            <person name="Jackson S.A."/>
            <person name="Michelmore R."/>
            <person name="Ozias-Akins P."/>
        </authorList>
    </citation>
    <scope>NUCLEOTIDE SEQUENCE [LARGE SCALE GENOMIC DNA]</scope>
    <source>
        <strain evidence="3">cv. V14167</strain>
    </source>
</reference>
<comment type="cofactor">
    <cofactor evidence="1">
        <name>Mg(2+)</name>
        <dbReference type="ChEBI" id="CHEBI:18420"/>
    </cofactor>
</comment>
<dbReference type="AlphaFoldDB" id="A0A6P5NKH8"/>
<comment type="catalytic activity">
    <reaction evidence="1">
        <text>ATP + H2O = ADP + phosphate + H(+)</text>
        <dbReference type="Rhea" id="RHEA:13065"/>
        <dbReference type="ChEBI" id="CHEBI:15377"/>
        <dbReference type="ChEBI" id="CHEBI:15378"/>
        <dbReference type="ChEBI" id="CHEBI:30616"/>
        <dbReference type="ChEBI" id="CHEBI:43474"/>
        <dbReference type="ChEBI" id="CHEBI:456216"/>
        <dbReference type="EC" id="5.6.2.3"/>
    </reaction>
</comment>
<dbReference type="GO" id="GO:0006310">
    <property type="term" value="P:DNA recombination"/>
    <property type="evidence" value="ECO:0007669"/>
    <property type="project" value="UniProtKB-KW"/>
</dbReference>
<evidence type="ECO:0000259" key="2">
    <source>
        <dbReference type="Pfam" id="PF05970"/>
    </source>
</evidence>
<name>A0A6P5NKH8_ARADU</name>
<dbReference type="Gene3D" id="3.40.50.300">
    <property type="entry name" value="P-loop containing nucleotide triphosphate hydrolases"/>
    <property type="match status" value="1"/>
</dbReference>
<dbReference type="GO" id="GO:0005524">
    <property type="term" value="F:ATP binding"/>
    <property type="evidence" value="ECO:0007669"/>
    <property type="project" value="UniProtKB-KW"/>
</dbReference>
<keyword evidence="1" id="KW-0378">Hydrolase</keyword>
<dbReference type="PANTHER" id="PTHR10492">
    <property type="match status" value="1"/>
</dbReference>
<keyword evidence="1" id="KW-0227">DNA damage</keyword>
<keyword evidence="1" id="KW-0234">DNA repair</keyword>
<reference evidence="4" key="2">
    <citation type="submission" date="2025-08" db="UniProtKB">
        <authorList>
            <consortium name="RefSeq"/>
        </authorList>
    </citation>
    <scope>IDENTIFICATION</scope>
    <source>
        <tissue evidence="4">Whole plant</tissue>
    </source>
</reference>
<dbReference type="Pfam" id="PF05970">
    <property type="entry name" value="PIF1"/>
    <property type="match status" value="1"/>
</dbReference>
<dbReference type="GO" id="GO:0043139">
    <property type="term" value="F:5'-3' DNA helicase activity"/>
    <property type="evidence" value="ECO:0007669"/>
    <property type="project" value="UniProtKB-EC"/>
</dbReference>
<comment type="similarity">
    <text evidence="1">Belongs to the helicase family.</text>
</comment>
<dbReference type="InterPro" id="IPR010285">
    <property type="entry name" value="DNA_helicase_pif1-like_DEAD"/>
</dbReference>
<dbReference type="InterPro" id="IPR027417">
    <property type="entry name" value="P-loop_NTPase"/>
</dbReference>
<evidence type="ECO:0000256" key="1">
    <source>
        <dbReference type="RuleBase" id="RU363044"/>
    </source>
</evidence>
<dbReference type="PANTHER" id="PTHR10492:SF101">
    <property type="entry name" value="ATP-DEPENDENT DNA HELICASE"/>
    <property type="match status" value="1"/>
</dbReference>
<keyword evidence="1" id="KW-0233">DNA recombination</keyword>
<dbReference type="EC" id="5.6.2.3" evidence="1"/>
<dbReference type="GeneID" id="107483170"/>
<gene>
    <name evidence="4" type="primary">LOC107483170</name>
</gene>
<accession>A0A6P5NKH8</accession>
<keyword evidence="1" id="KW-0547">Nucleotide-binding</keyword>
<keyword evidence="3" id="KW-1185">Reference proteome</keyword>
<dbReference type="GO" id="GO:0000723">
    <property type="term" value="P:telomere maintenance"/>
    <property type="evidence" value="ECO:0007669"/>
    <property type="project" value="InterPro"/>
</dbReference>
<evidence type="ECO:0000313" key="3">
    <source>
        <dbReference type="Proteomes" id="UP000515211"/>
    </source>
</evidence>
<proteinExistence type="inferred from homology"/>
<feature type="domain" description="DNA helicase Pif1-like DEAD-box helicase" evidence="2">
    <location>
        <begin position="1"/>
        <end position="146"/>
    </location>
</feature>
<dbReference type="SUPFAM" id="SSF52540">
    <property type="entry name" value="P-loop containing nucleoside triphosphate hydrolases"/>
    <property type="match status" value="1"/>
</dbReference>
<keyword evidence="1" id="KW-0067">ATP-binding</keyword>
<dbReference type="GO" id="GO:0016787">
    <property type="term" value="F:hydrolase activity"/>
    <property type="evidence" value="ECO:0007669"/>
    <property type="project" value="UniProtKB-KW"/>
</dbReference>